<sequence>MASLRKLSLTIEGLEALNPGESGNGSAKLRRAGESSANRLPQNRLAREVCRARRGVKMAERMGFEPTRSF</sequence>
<feature type="region of interest" description="Disordered" evidence="1">
    <location>
        <begin position="16"/>
        <end position="43"/>
    </location>
</feature>
<proteinExistence type="predicted"/>
<name>A0A090G8W4_MESPL</name>
<protein>
    <submittedName>
        <fullName evidence="2">Uncharacterized protein</fullName>
    </submittedName>
</protein>
<organism evidence="2 3">
    <name type="scientific">Mesorhizobium plurifarium</name>
    <dbReference type="NCBI Taxonomy" id="69974"/>
    <lineage>
        <taxon>Bacteria</taxon>
        <taxon>Pseudomonadati</taxon>
        <taxon>Pseudomonadota</taxon>
        <taxon>Alphaproteobacteria</taxon>
        <taxon>Hyphomicrobiales</taxon>
        <taxon>Phyllobacteriaceae</taxon>
        <taxon>Mesorhizobium</taxon>
    </lineage>
</organism>
<dbReference type="Proteomes" id="UP000045285">
    <property type="component" value="Unassembled WGS sequence"/>
</dbReference>
<reference evidence="3" key="1">
    <citation type="submission" date="2014-08" db="EMBL/GenBank/DDBJ databases">
        <authorList>
            <person name="Moulin L."/>
        </authorList>
    </citation>
    <scope>NUCLEOTIDE SEQUENCE [LARGE SCALE GENOMIC DNA]</scope>
</reference>
<keyword evidence="3" id="KW-1185">Reference proteome</keyword>
<dbReference type="STRING" id="69974.MPLDJ20_150540"/>
<accession>A0A090G8W4</accession>
<evidence type="ECO:0000256" key="1">
    <source>
        <dbReference type="SAM" id="MobiDB-lite"/>
    </source>
</evidence>
<gene>
    <name evidence="2" type="ORF">MPL3356_680001</name>
</gene>
<evidence type="ECO:0000313" key="2">
    <source>
        <dbReference type="EMBL" id="CDX27388.1"/>
    </source>
</evidence>
<evidence type="ECO:0000313" key="3">
    <source>
        <dbReference type="Proteomes" id="UP000045285"/>
    </source>
</evidence>
<dbReference type="EMBL" id="CCMZ01000065">
    <property type="protein sequence ID" value="CDX27388.1"/>
    <property type="molecule type" value="Genomic_DNA"/>
</dbReference>
<dbReference type="AlphaFoldDB" id="A0A090G8W4"/>